<dbReference type="OrthoDB" id="205108at2759"/>
<dbReference type="STRING" id="1051890.A0A3N4LKL9"/>
<dbReference type="Pfam" id="PF05637">
    <property type="entry name" value="Glyco_transf_34"/>
    <property type="match status" value="1"/>
</dbReference>
<accession>A0A3N4LKL9</accession>
<dbReference type="GO" id="GO:0006487">
    <property type="term" value="P:protein N-linked glycosylation"/>
    <property type="evidence" value="ECO:0007669"/>
    <property type="project" value="TreeGrafter"/>
</dbReference>
<dbReference type="SUPFAM" id="SSF53448">
    <property type="entry name" value="Nucleotide-diphospho-sugar transferases"/>
    <property type="match status" value="1"/>
</dbReference>
<evidence type="ECO:0000256" key="2">
    <source>
        <dbReference type="ARBA" id="ARBA00022676"/>
    </source>
</evidence>
<keyword evidence="6" id="KW-1185">Reference proteome</keyword>
<feature type="region of interest" description="Disordered" evidence="4">
    <location>
        <begin position="32"/>
        <end position="106"/>
    </location>
</feature>
<evidence type="ECO:0008006" key="7">
    <source>
        <dbReference type="Google" id="ProtNLM"/>
    </source>
</evidence>
<dbReference type="Proteomes" id="UP000267821">
    <property type="component" value="Unassembled WGS sequence"/>
</dbReference>
<feature type="compositionally biased region" description="Basic and acidic residues" evidence="4">
    <location>
        <begin position="74"/>
        <end position="96"/>
    </location>
</feature>
<evidence type="ECO:0000256" key="1">
    <source>
        <dbReference type="ARBA" id="ARBA00005664"/>
    </source>
</evidence>
<dbReference type="GO" id="GO:0016757">
    <property type="term" value="F:glycosyltransferase activity"/>
    <property type="evidence" value="ECO:0007669"/>
    <property type="project" value="UniProtKB-KW"/>
</dbReference>
<name>A0A3N4LKL9_9PEZI</name>
<protein>
    <recommendedName>
        <fullName evidence="7">Galactosyl transferase</fullName>
    </recommendedName>
</protein>
<dbReference type="FunCoup" id="A0A3N4LKL9">
    <property type="interactions" value="87"/>
</dbReference>
<keyword evidence="2" id="KW-0328">Glycosyltransferase</keyword>
<evidence type="ECO:0000256" key="4">
    <source>
        <dbReference type="SAM" id="MobiDB-lite"/>
    </source>
</evidence>
<evidence type="ECO:0000313" key="5">
    <source>
        <dbReference type="EMBL" id="RPB22288.1"/>
    </source>
</evidence>
<dbReference type="EMBL" id="ML121553">
    <property type="protein sequence ID" value="RPB22288.1"/>
    <property type="molecule type" value="Genomic_DNA"/>
</dbReference>
<comment type="similarity">
    <text evidence="1">Belongs to the glycosyltransferase 34 family.</text>
</comment>
<organism evidence="5 6">
    <name type="scientific">Terfezia boudieri ATCC MYA-4762</name>
    <dbReference type="NCBI Taxonomy" id="1051890"/>
    <lineage>
        <taxon>Eukaryota</taxon>
        <taxon>Fungi</taxon>
        <taxon>Dikarya</taxon>
        <taxon>Ascomycota</taxon>
        <taxon>Pezizomycotina</taxon>
        <taxon>Pezizomycetes</taxon>
        <taxon>Pezizales</taxon>
        <taxon>Pezizaceae</taxon>
        <taxon>Terfezia</taxon>
    </lineage>
</organism>
<reference evidence="5 6" key="1">
    <citation type="journal article" date="2018" name="Nat. Ecol. Evol.">
        <title>Pezizomycetes genomes reveal the molecular basis of ectomycorrhizal truffle lifestyle.</title>
        <authorList>
            <person name="Murat C."/>
            <person name="Payen T."/>
            <person name="Noel B."/>
            <person name="Kuo A."/>
            <person name="Morin E."/>
            <person name="Chen J."/>
            <person name="Kohler A."/>
            <person name="Krizsan K."/>
            <person name="Balestrini R."/>
            <person name="Da Silva C."/>
            <person name="Montanini B."/>
            <person name="Hainaut M."/>
            <person name="Levati E."/>
            <person name="Barry K.W."/>
            <person name="Belfiori B."/>
            <person name="Cichocki N."/>
            <person name="Clum A."/>
            <person name="Dockter R.B."/>
            <person name="Fauchery L."/>
            <person name="Guy J."/>
            <person name="Iotti M."/>
            <person name="Le Tacon F."/>
            <person name="Lindquist E.A."/>
            <person name="Lipzen A."/>
            <person name="Malagnac F."/>
            <person name="Mello A."/>
            <person name="Molinier V."/>
            <person name="Miyauchi S."/>
            <person name="Poulain J."/>
            <person name="Riccioni C."/>
            <person name="Rubini A."/>
            <person name="Sitrit Y."/>
            <person name="Splivallo R."/>
            <person name="Traeger S."/>
            <person name="Wang M."/>
            <person name="Zifcakova L."/>
            <person name="Wipf D."/>
            <person name="Zambonelli A."/>
            <person name="Paolocci F."/>
            <person name="Nowrousian M."/>
            <person name="Ottonello S."/>
            <person name="Baldrian P."/>
            <person name="Spatafora J.W."/>
            <person name="Henrissat B."/>
            <person name="Nagy L.G."/>
            <person name="Aury J.M."/>
            <person name="Wincker P."/>
            <person name="Grigoriev I.V."/>
            <person name="Bonfante P."/>
            <person name="Martin F.M."/>
        </authorList>
    </citation>
    <scope>NUCLEOTIDE SEQUENCE [LARGE SCALE GENOMIC DNA]</scope>
    <source>
        <strain evidence="5 6">ATCC MYA-4762</strain>
    </source>
</reference>
<dbReference type="InterPro" id="IPR008630">
    <property type="entry name" value="Glyco_trans_34"/>
</dbReference>
<evidence type="ECO:0000313" key="6">
    <source>
        <dbReference type="Proteomes" id="UP000267821"/>
    </source>
</evidence>
<sequence length="393" mass="44703">MPRLVNTCVLAAIVIFLLITFTAFLRSPNAPAPHPGDDSLEGAFDQIPAKNQPPVSIVYDPPVEELASTKQQPKKQDSPKNKELKNEVPKKEEQKQPQKPKLAFPQQQKTFDVPAGIVYDKAGPKPEQVVLLAASDGKGHNGGIPNLLEYAKENREEYARLHGYHFNFIDITRYDLNGAHPVWAKLPAIVDSFNDFPEAQWVWWLDLDAIIMSPQIDLNSHILSYSAMHSRFEKNAPIIGGGGHKTNLFTPKEYDVSQIDIIISQDHNGLNAGSFFIRRSAFSKWLMDLWSDPQFINSKWEGKEQDALLNLVINHKSVRDHVGYVNQRVINAYPVGGSNMGWYTGDLVVHFAGCWVEHKCAAQFEDFWNRRKTAEQVRKESKVTENLRRRRRR</sequence>
<dbReference type="Gene3D" id="3.90.550.10">
    <property type="entry name" value="Spore Coat Polysaccharide Biosynthesis Protein SpsA, Chain A"/>
    <property type="match status" value="1"/>
</dbReference>
<dbReference type="AlphaFoldDB" id="A0A3N4LKL9"/>
<dbReference type="PANTHER" id="PTHR31306">
    <property type="entry name" value="ALPHA-1,6-MANNOSYLTRANSFERASE MNN11-RELATED"/>
    <property type="match status" value="1"/>
</dbReference>
<dbReference type="GO" id="GO:0000139">
    <property type="term" value="C:Golgi membrane"/>
    <property type="evidence" value="ECO:0007669"/>
    <property type="project" value="TreeGrafter"/>
</dbReference>
<keyword evidence="3" id="KW-0808">Transferase</keyword>
<proteinExistence type="inferred from homology"/>
<dbReference type="PANTHER" id="PTHR31306:SF4">
    <property type="entry name" value="ALPHA-1,2-GALACTOSYLTRANSFERASE"/>
    <property type="match status" value="1"/>
</dbReference>
<dbReference type="InParanoid" id="A0A3N4LKL9"/>
<gene>
    <name evidence="5" type="ORF">L211DRAFT_839945</name>
</gene>
<evidence type="ECO:0000256" key="3">
    <source>
        <dbReference type="ARBA" id="ARBA00022679"/>
    </source>
</evidence>
<dbReference type="InterPro" id="IPR029044">
    <property type="entry name" value="Nucleotide-diphossugar_trans"/>
</dbReference>